<evidence type="ECO:0000256" key="2">
    <source>
        <dbReference type="PROSITE-ProRule" id="PRU00117"/>
    </source>
</evidence>
<dbReference type="GO" id="GO:0003723">
    <property type="term" value="F:RNA binding"/>
    <property type="evidence" value="ECO:0007669"/>
    <property type="project" value="UniProtKB-UniRule"/>
</dbReference>
<dbReference type="Gene3D" id="3.30.1370.10">
    <property type="entry name" value="K Homology domain, type 1"/>
    <property type="match status" value="1"/>
</dbReference>
<dbReference type="Proteomes" id="UP001249851">
    <property type="component" value="Unassembled WGS sequence"/>
</dbReference>
<reference evidence="4" key="2">
    <citation type="journal article" date="2023" name="Science">
        <title>Genomic signatures of disease resistance in endangered staghorn corals.</title>
        <authorList>
            <person name="Vollmer S.V."/>
            <person name="Selwyn J.D."/>
            <person name="Despard B.A."/>
            <person name="Roesel C.L."/>
        </authorList>
    </citation>
    <scope>NUCLEOTIDE SEQUENCE</scope>
    <source>
        <strain evidence="4">K2</strain>
    </source>
</reference>
<dbReference type="InterPro" id="IPR004087">
    <property type="entry name" value="KH_dom"/>
</dbReference>
<evidence type="ECO:0000256" key="1">
    <source>
        <dbReference type="ARBA" id="ARBA00022737"/>
    </source>
</evidence>
<accession>A0AAD9PRM3</accession>
<dbReference type="SMART" id="SM00322">
    <property type="entry name" value="KH"/>
    <property type="match status" value="1"/>
</dbReference>
<dbReference type="InterPro" id="IPR036612">
    <property type="entry name" value="KH_dom_type_1_sf"/>
</dbReference>
<dbReference type="Pfam" id="PF00013">
    <property type="entry name" value="KH_1"/>
    <property type="match status" value="1"/>
</dbReference>
<dbReference type="PANTHER" id="PTHR10288">
    <property type="entry name" value="KH DOMAIN CONTAINING RNA BINDING PROTEIN"/>
    <property type="match status" value="1"/>
</dbReference>
<dbReference type="AlphaFoldDB" id="A0AAD9PRM3"/>
<keyword evidence="5" id="KW-1185">Reference proteome</keyword>
<sequence>MQIFSECLPKIGERQPVDRNGKEIQMLVQRSQVGSVIGRGGYKIKETREKTGAQIKVFADCLPDSSERVVSISGSPLFFQFNVTGATAGVGFPQLGLVAGPQVGQALGCFSSLG</sequence>
<dbReference type="InterPro" id="IPR004088">
    <property type="entry name" value="KH_dom_type_1"/>
</dbReference>
<evidence type="ECO:0000313" key="4">
    <source>
        <dbReference type="EMBL" id="KAK2547814.1"/>
    </source>
</evidence>
<evidence type="ECO:0000259" key="3">
    <source>
        <dbReference type="SMART" id="SM00322"/>
    </source>
</evidence>
<name>A0AAD9PRM3_ACRCE</name>
<keyword evidence="2" id="KW-0694">RNA-binding</keyword>
<evidence type="ECO:0000313" key="5">
    <source>
        <dbReference type="Proteomes" id="UP001249851"/>
    </source>
</evidence>
<gene>
    <name evidence="4" type="ORF">P5673_032152</name>
</gene>
<organism evidence="4 5">
    <name type="scientific">Acropora cervicornis</name>
    <name type="common">Staghorn coral</name>
    <dbReference type="NCBI Taxonomy" id="6130"/>
    <lineage>
        <taxon>Eukaryota</taxon>
        <taxon>Metazoa</taxon>
        <taxon>Cnidaria</taxon>
        <taxon>Anthozoa</taxon>
        <taxon>Hexacorallia</taxon>
        <taxon>Scleractinia</taxon>
        <taxon>Astrocoeniina</taxon>
        <taxon>Acroporidae</taxon>
        <taxon>Acropora</taxon>
    </lineage>
</organism>
<comment type="caution">
    <text evidence="4">The sequence shown here is derived from an EMBL/GenBank/DDBJ whole genome shotgun (WGS) entry which is preliminary data.</text>
</comment>
<dbReference type="PROSITE" id="PS50084">
    <property type="entry name" value="KH_TYPE_1"/>
    <property type="match status" value="1"/>
</dbReference>
<dbReference type="EMBL" id="JARQWQ010000167">
    <property type="protein sequence ID" value="KAK2547814.1"/>
    <property type="molecule type" value="Genomic_DNA"/>
</dbReference>
<keyword evidence="1" id="KW-0677">Repeat</keyword>
<feature type="domain" description="K Homology" evidence="3">
    <location>
        <begin position="20"/>
        <end position="91"/>
    </location>
</feature>
<reference evidence="4" key="1">
    <citation type="journal article" date="2023" name="G3 (Bethesda)">
        <title>Whole genome assembly and annotation of the endangered Caribbean coral Acropora cervicornis.</title>
        <authorList>
            <person name="Selwyn J.D."/>
            <person name="Vollmer S.V."/>
        </authorList>
    </citation>
    <scope>NUCLEOTIDE SEQUENCE</scope>
    <source>
        <strain evidence="4">K2</strain>
    </source>
</reference>
<proteinExistence type="predicted"/>
<protein>
    <submittedName>
        <fullName evidence="4">Poly(RC)-binding protein 3</fullName>
    </submittedName>
</protein>
<dbReference type="SUPFAM" id="SSF54791">
    <property type="entry name" value="Eukaryotic type KH-domain (KH-domain type I)"/>
    <property type="match status" value="1"/>
</dbReference>